<reference evidence="1" key="1">
    <citation type="submission" date="2022-11" db="EMBL/GenBank/DDBJ databases">
        <title>Centuries of genome instability and evolution in soft-shell clam transmissible cancer (bioRxiv).</title>
        <authorList>
            <person name="Hart S.F.M."/>
            <person name="Yonemitsu M.A."/>
            <person name="Giersch R.M."/>
            <person name="Beal B.F."/>
            <person name="Arriagada G."/>
            <person name="Davis B.W."/>
            <person name="Ostrander E.A."/>
            <person name="Goff S.P."/>
            <person name="Metzger M.J."/>
        </authorList>
    </citation>
    <scope>NUCLEOTIDE SEQUENCE</scope>
    <source>
        <strain evidence="1">MELC-2E11</strain>
        <tissue evidence="1">Siphon/mantle</tissue>
    </source>
</reference>
<evidence type="ECO:0000313" key="1">
    <source>
        <dbReference type="EMBL" id="WAR18944.1"/>
    </source>
</evidence>
<gene>
    <name evidence="1" type="ORF">MAR_000782</name>
</gene>
<evidence type="ECO:0000313" key="2">
    <source>
        <dbReference type="Proteomes" id="UP001164746"/>
    </source>
</evidence>
<dbReference type="Proteomes" id="UP001164746">
    <property type="component" value="Chromosome 11"/>
</dbReference>
<name>A0ABY7FC54_MYAAR</name>
<organism evidence="1 2">
    <name type="scientific">Mya arenaria</name>
    <name type="common">Soft-shell clam</name>
    <dbReference type="NCBI Taxonomy" id="6604"/>
    <lineage>
        <taxon>Eukaryota</taxon>
        <taxon>Metazoa</taxon>
        <taxon>Spiralia</taxon>
        <taxon>Lophotrochozoa</taxon>
        <taxon>Mollusca</taxon>
        <taxon>Bivalvia</taxon>
        <taxon>Autobranchia</taxon>
        <taxon>Heteroconchia</taxon>
        <taxon>Euheterodonta</taxon>
        <taxon>Imparidentia</taxon>
        <taxon>Neoheterodontei</taxon>
        <taxon>Myida</taxon>
        <taxon>Myoidea</taxon>
        <taxon>Myidae</taxon>
        <taxon>Mya</taxon>
    </lineage>
</organism>
<keyword evidence="2" id="KW-1185">Reference proteome</keyword>
<dbReference type="EMBL" id="CP111022">
    <property type="protein sequence ID" value="WAR18944.1"/>
    <property type="molecule type" value="Genomic_DNA"/>
</dbReference>
<sequence length="93" mass="10159">MTENKAGTSSSDIHQPCNEDKDCLKIPCSVSATTHESSSATVMRTTRTGTTSVMILKIVRRSAARTPHVTTDTVTETALIHKRAARMTRLDNE</sequence>
<proteinExistence type="predicted"/>
<accession>A0ABY7FC54</accession>
<protein>
    <submittedName>
        <fullName evidence="1">Uncharacterized protein</fullName>
    </submittedName>
</protein>